<dbReference type="Proteomes" id="UP000010793">
    <property type="component" value="Chromosome"/>
</dbReference>
<keyword evidence="4" id="KW-1185">Reference proteome</keyword>
<evidence type="ECO:0000256" key="1">
    <source>
        <dbReference type="ARBA" id="ARBA00022737"/>
    </source>
</evidence>
<reference evidence="3 4" key="1">
    <citation type="journal article" date="2013" name="Genome Announc.">
        <title>Complete Genome Sequence of the Porcine Strain Brachyspira pilosicoli P43/6/78(T.).</title>
        <authorList>
            <person name="Lin C."/>
            <person name="den Bakker H.C."/>
            <person name="Suzuki H."/>
            <person name="Lefebure T."/>
            <person name="Ponnala L."/>
            <person name="Sun Q."/>
            <person name="Stanhope M.J."/>
            <person name="Wiedmann M."/>
            <person name="Duhamel G.E."/>
        </authorList>
    </citation>
    <scope>NUCLEOTIDE SEQUENCE [LARGE SCALE GENOMIC DNA]</scope>
    <source>
        <strain evidence="3 4">P43/6/78</strain>
    </source>
</reference>
<gene>
    <name evidence="3" type="ORF">BPP43_02980</name>
</gene>
<organism evidence="3 4">
    <name type="scientific">Brachyspira pilosicoli P43/6/78</name>
    <dbReference type="NCBI Taxonomy" id="1042417"/>
    <lineage>
        <taxon>Bacteria</taxon>
        <taxon>Pseudomonadati</taxon>
        <taxon>Spirochaetota</taxon>
        <taxon>Spirochaetia</taxon>
        <taxon>Brachyspirales</taxon>
        <taxon>Brachyspiraceae</taxon>
        <taxon>Brachyspira</taxon>
    </lineage>
</organism>
<dbReference type="InterPro" id="IPR019734">
    <property type="entry name" value="TPR_rpt"/>
</dbReference>
<proteinExistence type="predicted"/>
<dbReference type="KEGG" id="bpip:BPP43_02980"/>
<sequence>MKLIKILLAIFMLYISAYSKDILQYSQKTVSDRNLDINVENVNIITNDFFNNANEDIKINIVNKLNEAKLLIEESKYNEAINICNSLEESYKDYYDIYYTRGLAYYKHGDLYYASLDFSKIINWYINDREVHKNIADLFYKINEYEYALITYISAYKIYNDNYWLYLAGDIAFRNFDIKSAEKYYSLCIQNGSDYGYEGFGDISIFKKQYDDAINNYNVAVRANVSNDNNIIRINSKISNAAVQKELYAWDSLIISNDYSNAISKLDSLSNYTKDYPEIELALAKTYFKMKNYNESKDMLNRFIKNNKNFDEAYAILAQIFLYEGKEREAINILEEGLKYSYNKPRLYETLANMLYNYGYLYYPNEIISQIVGFYDISDENKIEYAKYLIFKRKYEKAKEILVSIEAYRNTVANLSKSIDYNIALDRADYLYNNGLYVDIINLMMNSKFEGYEEQRRLWYIASSYSKLGSTDEGIKILKRAFDDNVISINNVILLRELLGIRVKSNDISDYQKEIYLTDIKSTLFWEDDLKFNTSLITDKVFEYLKFDRYDDAINYIDGLRNINTKDPYIKKINSIIYGYYASYLYNTKEYDKSKNIANLAMRINRENYDAIAIKNKIYIDSYLASMGNYNNINGYVKFSDVRREVLKIAPAYMNNVIALAESLAYEYDSSAYDMTYNIFKYVNVAGAKDAILGRIYSKSRLYGYSINAFDRASKYMDVDLLWKVDSIVNVSSYPLSLFNLNKEYESDRDFYALSKLNIKLGNNAAAMRYANKAVLINGDNLDYLYQISYINEITGNNREALDGYENIISINKNQAAANYRASVVALNYFRDFVKAQKYALNYISLLPDDGSGYALLARIYKLRAESYIDRNTNTLLKESLQLYKTALNKSVWGKDMVDKKYIEKEIEDILNKLLK</sequence>
<evidence type="ECO:0000256" key="2">
    <source>
        <dbReference type="ARBA" id="ARBA00022803"/>
    </source>
</evidence>
<evidence type="ECO:0000313" key="4">
    <source>
        <dbReference type="Proteomes" id="UP000010793"/>
    </source>
</evidence>
<dbReference type="Gene3D" id="1.25.40.10">
    <property type="entry name" value="Tetratricopeptide repeat domain"/>
    <property type="match status" value="3"/>
</dbReference>
<dbReference type="Pfam" id="PF14559">
    <property type="entry name" value="TPR_19"/>
    <property type="match status" value="1"/>
</dbReference>
<dbReference type="AlphaFoldDB" id="A0A3B6VJ02"/>
<keyword evidence="1" id="KW-0677">Repeat</keyword>
<dbReference type="SMART" id="SM00028">
    <property type="entry name" value="TPR"/>
    <property type="match status" value="7"/>
</dbReference>
<dbReference type="InterPro" id="IPR011990">
    <property type="entry name" value="TPR-like_helical_dom_sf"/>
</dbReference>
<dbReference type="PANTHER" id="PTHR44186">
    <property type="match status" value="1"/>
</dbReference>
<dbReference type="RefSeq" id="WP_015274097.1">
    <property type="nucleotide sequence ID" value="NC_019908.1"/>
</dbReference>
<protein>
    <submittedName>
        <fullName evidence="3">TPR domain-containing protein</fullName>
    </submittedName>
</protein>
<dbReference type="SUPFAM" id="SSF48452">
    <property type="entry name" value="TPR-like"/>
    <property type="match status" value="3"/>
</dbReference>
<keyword evidence="2" id="KW-0802">TPR repeat</keyword>
<accession>A0A3B6VJ02</accession>
<dbReference type="EMBL" id="CP002873">
    <property type="protein sequence ID" value="AGA65906.1"/>
    <property type="molecule type" value="Genomic_DNA"/>
</dbReference>
<evidence type="ECO:0000313" key="3">
    <source>
        <dbReference type="EMBL" id="AGA65906.1"/>
    </source>
</evidence>
<name>A0A3B6VJ02_BRAPL</name>
<dbReference type="PANTHER" id="PTHR44186:SF1">
    <property type="entry name" value="BARDET-BIEDL SYNDROME 4 PROTEIN"/>
    <property type="match status" value="1"/>
</dbReference>